<reference evidence="1" key="1">
    <citation type="submission" date="2018-02" db="EMBL/GenBank/DDBJ databases">
        <title>Rhizophora mucronata_Transcriptome.</title>
        <authorList>
            <person name="Meera S.P."/>
            <person name="Sreeshan A."/>
            <person name="Augustine A."/>
        </authorList>
    </citation>
    <scope>NUCLEOTIDE SEQUENCE</scope>
    <source>
        <tissue evidence="1">Leaf</tissue>
    </source>
</reference>
<dbReference type="EMBL" id="GGEC01071303">
    <property type="protein sequence ID" value="MBX51787.1"/>
    <property type="molecule type" value="Transcribed_RNA"/>
</dbReference>
<protein>
    <submittedName>
        <fullName evidence="1">Uncharacterized protein</fullName>
    </submittedName>
</protein>
<accession>A0A2P2PAQ2</accession>
<proteinExistence type="predicted"/>
<evidence type="ECO:0000313" key="1">
    <source>
        <dbReference type="EMBL" id="MBX51787.1"/>
    </source>
</evidence>
<sequence length="45" mass="5350">MGYPRKGYLLYIAFHDVKLFVRSIFIKKRGKRKLAATFIQLSINF</sequence>
<organism evidence="1">
    <name type="scientific">Rhizophora mucronata</name>
    <name type="common">Asiatic mangrove</name>
    <dbReference type="NCBI Taxonomy" id="61149"/>
    <lineage>
        <taxon>Eukaryota</taxon>
        <taxon>Viridiplantae</taxon>
        <taxon>Streptophyta</taxon>
        <taxon>Embryophyta</taxon>
        <taxon>Tracheophyta</taxon>
        <taxon>Spermatophyta</taxon>
        <taxon>Magnoliopsida</taxon>
        <taxon>eudicotyledons</taxon>
        <taxon>Gunneridae</taxon>
        <taxon>Pentapetalae</taxon>
        <taxon>rosids</taxon>
        <taxon>fabids</taxon>
        <taxon>Malpighiales</taxon>
        <taxon>Rhizophoraceae</taxon>
        <taxon>Rhizophora</taxon>
    </lineage>
</organism>
<name>A0A2P2PAQ2_RHIMU</name>
<dbReference type="AlphaFoldDB" id="A0A2P2PAQ2"/>